<protein>
    <submittedName>
        <fullName evidence="2">Excalibur calcium-binding domain-containing protein</fullName>
    </submittedName>
</protein>
<dbReference type="PROSITE" id="PS51257">
    <property type="entry name" value="PROKAR_LIPOPROTEIN"/>
    <property type="match status" value="1"/>
</dbReference>
<comment type="caution">
    <text evidence="2">The sequence shown here is derived from an EMBL/GenBank/DDBJ whole genome shotgun (WGS) entry which is preliminary data.</text>
</comment>
<dbReference type="EMBL" id="JADJZA010000001">
    <property type="protein sequence ID" value="MBK9295727.1"/>
    <property type="molecule type" value="Genomic_DNA"/>
</dbReference>
<dbReference type="Proteomes" id="UP000727993">
    <property type="component" value="Unassembled WGS sequence"/>
</dbReference>
<dbReference type="Pfam" id="PF05901">
    <property type="entry name" value="Excalibur"/>
    <property type="match status" value="1"/>
</dbReference>
<dbReference type="SMART" id="SM00894">
    <property type="entry name" value="Excalibur"/>
    <property type="match status" value="1"/>
</dbReference>
<proteinExistence type="predicted"/>
<feature type="domain" description="Excalibur calcium-binding" evidence="1">
    <location>
        <begin position="22"/>
        <end position="78"/>
    </location>
</feature>
<sequence>MRRFGLAAMLLSATTLGLTSCEFKTCTQLNKSYPHGVGKPGAVDRTSGTPRVTTFHRDANLYKLNARLDRDKDNIACEKR</sequence>
<dbReference type="InterPro" id="IPR008613">
    <property type="entry name" value="Excalibur_Ca-bd_domain"/>
</dbReference>
<organism evidence="2 3">
    <name type="scientific">Candidatus Neomicrothrix subdominans</name>
    <dbReference type="NCBI Taxonomy" id="2954438"/>
    <lineage>
        <taxon>Bacteria</taxon>
        <taxon>Bacillati</taxon>
        <taxon>Actinomycetota</taxon>
        <taxon>Acidimicrobiia</taxon>
        <taxon>Acidimicrobiales</taxon>
        <taxon>Microthrixaceae</taxon>
        <taxon>Candidatus Neomicrothrix</taxon>
    </lineage>
</organism>
<evidence type="ECO:0000259" key="1">
    <source>
        <dbReference type="SMART" id="SM00894"/>
    </source>
</evidence>
<reference evidence="2 3" key="1">
    <citation type="submission" date="2020-10" db="EMBL/GenBank/DDBJ databases">
        <title>Connecting structure to function with the recovery of over 1000 high-quality activated sludge metagenome-assembled genomes encoding full-length rRNA genes using long-read sequencing.</title>
        <authorList>
            <person name="Singleton C.M."/>
            <person name="Petriglieri F."/>
            <person name="Kristensen J.M."/>
            <person name="Kirkegaard R.H."/>
            <person name="Michaelsen T.Y."/>
            <person name="Andersen M.H."/>
            <person name="Karst S.M."/>
            <person name="Dueholm M.S."/>
            <person name="Nielsen P.H."/>
            <person name="Albertsen M."/>
        </authorList>
    </citation>
    <scope>NUCLEOTIDE SEQUENCE [LARGE SCALE GENOMIC DNA]</scope>
    <source>
        <strain evidence="2">Lyne_18-Q3-R50-59_MAXAC.006</strain>
    </source>
</reference>
<evidence type="ECO:0000313" key="3">
    <source>
        <dbReference type="Proteomes" id="UP000727993"/>
    </source>
</evidence>
<evidence type="ECO:0000313" key="2">
    <source>
        <dbReference type="EMBL" id="MBK9295727.1"/>
    </source>
</evidence>
<accession>A0A936N8S5</accession>
<gene>
    <name evidence="2" type="ORF">IPN02_02380</name>
</gene>
<dbReference type="AlphaFoldDB" id="A0A936N8S5"/>
<name>A0A936N8S5_9ACTN</name>